<protein>
    <recommendedName>
        <fullName evidence="5">Amidohydrolase-related domain-containing protein</fullName>
    </recommendedName>
</protein>
<comment type="cofactor">
    <cofactor evidence="1">
        <name>Zn(2+)</name>
        <dbReference type="ChEBI" id="CHEBI:29105"/>
    </cofactor>
</comment>
<dbReference type="PROSITE" id="PS00482">
    <property type="entry name" value="DIHYDROOROTASE_1"/>
    <property type="match status" value="1"/>
</dbReference>
<proteinExistence type="predicted"/>
<evidence type="ECO:0000256" key="4">
    <source>
        <dbReference type="SAM" id="MobiDB-lite"/>
    </source>
</evidence>
<keyword evidence="3" id="KW-0378">Hydrolase</keyword>
<dbReference type="InterPro" id="IPR050138">
    <property type="entry name" value="DHOase/Allantoinase_Hydrolase"/>
</dbReference>
<feature type="region of interest" description="Disordered" evidence="4">
    <location>
        <begin position="642"/>
        <end position="661"/>
    </location>
</feature>
<keyword evidence="7" id="KW-1185">Reference proteome</keyword>
<dbReference type="InterPro" id="IPR002195">
    <property type="entry name" value="Dihydroorotase_CS"/>
</dbReference>
<keyword evidence="2" id="KW-0479">Metal-binding</keyword>
<evidence type="ECO:0000313" key="7">
    <source>
        <dbReference type="Proteomes" id="UP001287286"/>
    </source>
</evidence>
<dbReference type="EMBL" id="JAWRVI010000004">
    <property type="protein sequence ID" value="KAK4094112.1"/>
    <property type="molecule type" value="Genomic_DNA"/>
</dbReference>
<accession>A0ABR0CD23</accession>
<feature type="domain" description="Amidohydrolase-related" evidence="5">
    <location>
        <begin position="352"/>
        <end position="774"/>
    </location>
</feature>
<dbReference type="PANTHER" id="PTHR43668">
    <property type="entry name" value="ALLANTOINASE"/>
    <property type="match status" value="1"/>
</dbReference>
<dbReference type="PANTHER" id="PTHR43668:SF2">
    <property type="entry name" value="ALLANTOINASE"/>
    <property type="match status" value="1"/>
</dbReference>
<dbReference type="SUPFAM" id="SSF51338">
    <property type="entry name" value="Composite domain of metallo-dependent hydrolases"/>
    <property type="match status" value="1"/>
</dbReference>
<sequence>MPCPACCKTPARARPRAPPSSTTVTTANRLADAAREINHGGPWAGAWGAVGCGAMPSIDVAMGRAIYLRTWPGSRRPSRACTRRELPRDGGGAQVEMPAITYLIHHNASHPATAAAHGIWPGPGGLHRSGRAPRGWLSLTHSLTLRHSSGSPLRRNSPRGTKQSWGPAPADNHHPTPGAANRPSHLGSPRDARGSPAGWPKFPFNLTLQTLPRCCAPQSRRVPVPSRFGYLDLAPRTRINLPLASRNLSSATRSLARGRRDPLCTAPHRTVSRATMTAPNGVGADAGASPPLTVLVSSRAVLTLPDNSLVVSPASIAISPATGKIVSVAPEVLPASSFPAGSAYVDHSPRLLLPGLVDAHVHLNEPGRTEWEGFWTGTRAAASGGVTTVVDMPLNAIPPTTTVANFNEKLRASRGQCWVDVGFYGGVIPGNAEDLRPLVDAGVRGFKGFLIESGVDEFPAVSSKDVALAMEALKDSATTLMFHAEMVPAETNGTTNGTNGHTKQPEDQTAYQTFLDSRPPSYETTAVEEILSLAHIAPSLPLHIVHLSATQCIPLLRAARARGVNITAETCFHYLGLSAEEIARGDTRHKCCPPIREGRNRDGLWEELVAADSCIRTVVSDHSPCTPELKLLPEHLCSGDDKKTAAVSSQPQQQNGNKASGGDFMAAWGGISSVGLGLPILHTASRQRIKAGGAGAAPSLTDIVRLCCQATAQQVGLAHRKGALAAGMDADVCVFDDAEAWTFTQGDMRWKNRCSPWEGREFVGRVRETWLRGRKVFELDAGRGGFVVDAPFGESITERRTR</sequence>
<dbReference type="Gene3D" id="3.20.20.140">
    <property type="entry name" value="Metal-dependent hydrolases"/>
    <property type="match status" value="1"/>
</dbReference>
<feature type="compositionally biased region" description="Polar residues" evidence="4">
    <location>
        <begin position="646"/>
        <end position="658"/>
    </location>
</feature>
<dbReference type="InterPro" id="IPR032466">
    <property type="entry name" value="Metal_Hydrolase"/>
</dbReference>
<dbReference type="InterPro" id="IPR011059">
    <property type="entry name" value="Metal-dep_hydrolase_composite"/>
</dbReference>
<feature type="region of interest" description="Disordered" evidence="4">
    <location>
        <begin position="146"/>
        <end position="198"/>
    </location>
</feature>
<gene>
    <name evidence="6" type="ORF">Purlil1_1603</name>
</gene>
<evidence type="ECO:0000256" key="3">
    <source>
        <dbReference type="ARBA" id="ARBA00022801"/>
    </source>
</evidence>
<evidence type="ECO:0000313" key="6">
    <source>
        <dbReference type="EMBL" id="KAK4094112.1"/>
    </source>
</evidence>
<evidence type="ECO:0000259" key="5">
    <source>
        <dbReference type="Pfam" id="PF01979"/>
    </source>
</evidence>
<dbReference type="SUPFAM" id="SSF51556">
    <property type="entry name" value="Metallo-dependent hydrolases"/>
    <property type="match status" value="1"/>
</dbReference>
<organism evidence="6 7">
    <name type="scientific">Purpureocillium lilacinum</name>
    <name type="common">Paecilomyces lilacinus</name>
    <dbReference type="NCBI Taxonomy" id="33203"/>
    <lineage>
        <taxon>Eukaryota</taxon>
        <taxon>Fungi</taxon>
        <taxon>Dikarya</taxon>
        <taxon>Ascomycota</taxon>
        <taxon>Pezizomycotina</taxon>
        <taxon>Sordariomycetes</taxon>
        <taxon>Hypocreomycetidae</taxon>
        <taxon>Hypocreales</taxon>
        <taxon>Ophiocordycipitaceae</taxon>
        <taxon>Purpureocillium</taxon>
    </lineage>
</organism>
<dbReference type="InterPro" id="IPR006680">
    <property type="entry name" value="Amidohydro-rel"/>
</dbReference>
<evidence type="ECO:0000256" key="1">
    <source>
        <dbReference type="ARBA" id="ARBA00001947"/>
    </source>
</evidence>
<dbReference type="Pfam" id="PF01979">
    <property type="entry name" value="Amidohydro_1"/>
    <property type="match status" value="1"/>
</dbReference>
<reference evidence="6 7" key="1">
    <citation type="journal article" date="2024" name="Microbiol. Resour. Announc.">
        <title>Genome annotations for the ascomycete fungi Trichoderma harzianum, Trichoderma aggressivum, and Purpureocillium lilacinum.</title>
        <authorList>
            <person name="Beijen E.P.W."/>
            <person name="Ohm R.A."/>
        </authorList>
    </citation>
    <scope>NUCLEOTIDE SEQUENCE [LARGE SCALE GENOMIC DNA]</scope>
    <source>
        <strain evidence="6 7">CBS 150709</strain>
    </source>
</reference>
<evidence type="ECO:0000256" key="2">
    <source>
        <dbReference type="ARBA" id="ARBA00022723"/>
    </source>
</evidence>
<comment type="caution">
    <text evidence="6">The sequence shown here is derived from an EMBL/GenBank/DDBJ whole genome shotgun (WGS) entry which is preliminary data.</text>
</comment>
<name>A0ABR0CD23_PURLI</name>
<dbReference type="Proteomes" id="UP001287286">
    <property type="component" value="Unassembled WGS sequence"/>
</dbReference>